<organism evidence="1 2">
    <name type="scientific">Protea cynaroides</name>
    <dbReference type="NCBI Taxonomy" id="273540"/>
    <lineage>
        <taxon>Eukaryota</taxon>
        <taxon>Viridiplantae</taxon>
        <taxon>Streptophyta</taxon>
        <taxon>Embryophyta</taxon>
        <taxon>Tracheophyta</taxon>
        <taxon>Spermatophyta</taxon>
        <taxon>Magnoliopsida</taxon>
        <taxon>Proteales</taxon>
        <taxon>Proteaceae</taxon>
        <taxon>Protea</taxon>
    </lineage>
</organism>
<dbReference type="Proteomes" id="UP001141806">
    <property type="component" value="Unassembled WGS sequence"/>
</dbReference>
<dbReference type="AlphaFoldDB" id="A0A9Q0K2H8"/>
<keyword evidence="2" id="KW-1185">Reference proteome</keyword>
<reference evidence="1" key="1">
    <citation type="journal article" date="2023" name="Plant J.">
        <title>The genome of the king protea, Protea cynaroides.</title>
        <authorList>
            <person name="Chang J."/>
            <person name="Duong T.A."/>
            <person name="Schoeman C."/>
            <person name="Ma X."/>
            <person name="Roodt D."/>
            <person name="Barker N."/>
            <person name="Li Z."/>
            <person name="Van de Peer Y."/>
            <person name="Mizrachi E."/>
        </authorList>
    </citation>
    <scope>NUCLEOTIDE SEQUENCE</scope>
    <source>
        <tissue evidence="1">Young leaves</tissue>
    </source>
</reference>
<evidence type="ECO:0000313" key="1">
    <source>
        <dbReference type="EMBL" id="KAJ4961414.1"/>
    </source>
</evidence>
<protein>
    <submittedName>
        <fullName evidence="1">Uncharacterized protein</fullName>
    </submittedName>
</protein>
<comment type="caution">
    <text evidence="1">The sequence shown here is derived from an EMBL/GenBank/DDBJ whole genome shotgun (WGS) entry which is preliminary data.</text>
</comment>
<gene>
    <name evidence="1" type="ORF">NE237_021324</name>
</gene>
<dbReference type="EMBL" id="JAMYWD010000009">
    <property type="protein sequence ID" value="KAJ4961414.1"/>
    <property type="molecule type" value="Genomic_DNA"/>
</dbReference>
<accession>A0A9Q0K2H8</accession>
<evidence type="ECO:0000313" key="2">
    <source>
        <dbReference type="Proteomes" id="UP001141806"/>
    </source>
</evidence>
<name>A0A9Q0K2H8_9MAGN</name>
<proteinExistence type="predicted"/>
<sequence length="179" mass="19192">MTTLLTIMLGSSGSAGPGPALFSTPYRSEGADGANSTAYPLCDNNQDAPVCRISSTLALTSVLSIYPSPLVMSTCRWIWGHPLKWICKSCNAPRTQPSTASMAKNPTLRAGRLHNSFICNYFGGVIATTDYYFAATLNDSVRLLSSLMGCLLDVCCRDMGDLLFSLVYCLGHVGDCVDQ</sequence>